<dbReference type="SUPFAM" id="SSF51905">
    <property type="entry name" value="FAD/NAD(P)-binding domain"/>
    <property type="match status" value="1"/>
</dbReference>
<dbReference type="GO" id="GO:0016020">
    <property type="term" value="C:membrane"/>
    <property type="evidence" value="ECO:0007669"/>
    <property type="project" value="InterPro"/>
</dbReference>
<protein>
    <submittedName>
        <fullName evidence="3">2-polyprenyl-6-methoxyphenol hydroxylase-like oxidoreductase</fullName>
    </submittedName>
</protein>
<dbReference type="Proteomes" id="UP001141650">
    <property type="component" value="Unassembled WGS sequence"/>
</dbReference>
<evidence type="ECO:0000259" key="2">
    <source>
        <dbReference type="Pfam" id="PF08491"/>
    </source>
</evidence>
<sequence length="477" mass="52157">MPERGETAVVLGASIAGLLAARVLADFYRTVTVVERDILPDGPATRRGVAQGGLPHLPAARGTQIMNELFPGFVDELVAGGARVWNDGDLSRFWVSFGGHRFLRSGTIPDPDSISGYYVSRPFIEWSLRRRVLAISNVEIVQGHDAVRLTAVPKRDRVTGVVVARRDSGAETSLAADLVVDATGRGSRAPAFLDDLGYPRPCEDQLTVHVSYAGLPIHIPPGMLREYLAFSGPEPSRPVCFAMFAGENDTYRLAVQTVAGQKPPADRIALLDCLADMAPEHLLDAARRAEPLADMAHYRFPSNRWRRYDKLARTPDGLIVVGDALCSFNPLYGQGMSVAAIEALILRDCLQQGDRDLPRRFFRTSAKEVRVAWQAAVGSDLTLPQIAGKRPLSIRMINAYLDRVLAAAETDPAVVQQFMRSMNLVDPPSRLLRPSTMLRVLKKSRKRRVAGEATIVAGTTAPDRTRQDGTIGGYRDA</sequence>
<proteinExistence type="predicted"/>
<accession>A0AA41XPY5</accession>
<feature type="region of interest" description="Disordered" evidence="1">
    <location>
        <begin position="458"/>
        <end position="477"/>
    </location>
</feature>
<comment type="caution">
    <text evidence="3">The sequence shown here is derived from an EMBL/GenBank/DDBJ whole genome shotgun (WGS) entry which is preliminary data.</text>
</comment>
<dbReference type="GO" id="GO:0050660">
    <property type="term" value="F:flavin adenine dinucleotide binding"/>
    <property type="evidence" value="ECO:0007669"/>
    <property type="project" value="InterPro"/>
</dbReference>
<gene>
    <name evidence="3" type="ORF">H7K38_10935</name>
</gene>
<dbReference type="PANTHER" id="PTHR43422">
    <property type="entry name" value="THIAMINE THIAZOLE SYNTHASE"/>
    <property type="match status" value="1"/>
</dbReference>
<name>A0AA41XPY5_9MYCO</name>
<dbReference type="Pfam" id="PF12831">
    <property type="entry name" value="FAD_oxidored"/>
    <property type="match status" value="1"/>
</dbReference>
<feature type="domain" description="Squalene epoxidase" evidence="2">
    <location>
        <begin position="296"/>
        <end position="353"/>
    </location>
</feature>
<reference evidence="3" key="2">
    <citation type="journal article" date="2022" name="BMC Genomics">
        <title>Comparative genome analysis of mycobacteria focusing on tRNA and non-coding RNA.</title>
        <authorList>
            <person name="Behra P.R.K."/>
            <person name="Pettersson B.M.F."/>
            <person name="Ramesh M."/>
            <person name="Das S."/>
            <person name="Dasgupta S."/>
            <person name="Kirsebom L.A."/>
        </authorList>
    </citation>
    <scope>NUCLEOTIDE SEQUENCE</scope>
    <source>
        <strain evidence="3">CCUG 55640</strain>
    </source>
</reference>
<dbReference type="RefSeq" id="WP_142276517.1">
    <property type="nucleotide sequence ID" value="NZ_JACKVH010000012.1"/>
</dbReference>
<organism evidence="3 4">
    <name type="scientific">Mycobacterium alsense</name>
    <dbReference type="NCBI Taxonomy" id="324058"/>
    <lineage>
        <taxon>Bacteria</taxon>
        <taxon>Bacillati</taxon>
        <taxon>Actinomycetota</taxon>
        <taxon>Actinomycetes</taxon>
        <taxon>Mycobacteriales</taxon>
        <taxon>Mycobacteriaceae</taxon>
        <taxon>Mycobacterium</taxon>
    </lineage>
</organism>
<dbReference type="PANTHER" id="PTHR43422:SF3">
    <property type="entry name" value="THIAMINE THIAZOLE SYNTHASE"/>
    <property type="match status" value="1"/>
</dbReference>
<dbReference type="Pfam" id="PF08491">
    <property type="entry name" value="SE"/>
    <property type="match status" value="1"/>
</dbReference>
<dbReference type="InterPro" id="IPR036188">
    <property type="entry name" value="FAD/NAD-bd_sf"/>
</dbReference>
<dbReference type="InterPro" id="IPR013698">
    <property type="entry name" value="Squalene_epoxidase"/>
</dbReference>
<dbReference type="Gene3D" id="3.50.50.60">
    <property type="entry name" value="FAD/NAD(P)-binding domain"/>
    <property type="match status" value="1"/>
</dbReference>
<reference evidence="3" key="1">
    <citation type="submission" date="2020-07" db="EMBL/GenBank/DDBJ databases">
        <authorList>
            <person name="Pettersson B.M.F."/>
            <person name="Behra P.R.K."/>
            <person name="Ramesh M."/>
            <person name="Das S."/>
            <person name="Dasgupta S."/>
            <person name="Kirsebom L.A."/>
        </authorList>
    </citation>
    <scope>NUCLEOTIDE SEQUENCE</scope>
    <source>
        <strain evidence="3">CCUG 55640</strain>
    </source>
</reference>
<dbReference type="GO" id="GO:0004506">
    <property type="term" value="F:squalene monooxygenase activity"/>
    <property type="evidence" value="ECO:0007669"/>
    <property type="project" value="InterPro"/>
</dbReference>
<dbReference type="AlphaFoldDB" id="A0AA41XPY5"/>
<evidence type="ECO:0000313" key="4">
    <source>
        <dbReference type="Proteomes" id="UP001141650"/>
    </source>
</evidence>
<evidence type="ECO:0000256" key="1">
    <source>
        <dbReference type="SAM" id="MobiDB-lite"/>
    </source>
</evidence>
<dbReference type="EMBL" id="JACKVH010000012">
    <property type="protein sequence ID" value="MCV7379170.1"/>
    <property type="molecule type" value="Genomic_DNA"/>
</dbReference>
<evidence type="ECO:0000313" key="3">
    <source>
        <dbReference type="EMBL" id="MCV7379170.1"/>
    </source>
</evidence>